<dbReference type="Proteomes" id="UP000636661">
    <property type="component" value="Unassembled WGS sequence"/>
</dbReference>
<dbReference type="InterPro" id="IPR001128">
    <property type="entry name" value="Cyt_P450"/>
</dbReference>
<dbReference type="GO" id="GO:0016705">
    <property type="term" value="F:oxidoreductase activity, acting on paired donors, with incorporation or reduction of molecular oxygen"/>
    <property type="evidence" value="ECO:0007669"/>
    <property type="project" value="InterPro"/>
</dbReference>
<dbReference type="RefSeq" id="WP_189554734.1">
    <property type="nucleotide sequence ID" value="NZ_BMTP01000027.1"/>
</dbReference>
<dbReference type="Pfam" id="PF00067">
    <property type="entry name" value="p450"/>
    <property type="match status" value="1"/>
</dbReference>
<keyword evidence="6 7" id="KW-0503">Monooxygenase</keyword>
<name>A0A918I3E7_9ACTN</name>
<organism evidence="8 9">
    <name type="scientific">Streptomyces lavendofoliae</name>
    <dbReference type="NCBI Taxonomy" id="67314"/>
    <lineage>
        <taxon>Bacteria</taxon>
        <taxon>Bacillati</taxon>
        <taxon>Actinomycetota</taxon>
        <taxon>Actinomycetes</taxon>
        <taxon>Kitasatosporales</taxon>
        <taxon>Streptomycetaceae</taxon>
        <taxon>Streptomyces</taxon>
    </lineage>
</organism>
<evidence type="ECO:0000256" key="5">
    <source>
        <dbReference type="ARBA" id="ARBA00023004"/>
    </source>
</evidence>
<dbReference type="Gene3D" id="1.10.630.10">
    <property type="entry name" value="Cytochrome P450"/>
    <property type="match status" value="1"/>
</dbReference>
<dbReference type="CDD" id="cd11031">
    <property type="entry name" value="Cyp158A-like"/>
    <property type="match status" value="1"/>
</dbReference>
<comment type="caution">
    <text evidence="8">The sequence shown here is derived from an EMBL/GenBank/DDBJ whole genome shotgun (WGS) entry which is preliminary data.</text>
</comment>
<keyword evidence="9" id="KW-1185">Reference proteome</keyword>
<comment type="similarity">
    <text evidence="1 7">Belongs to the cytochrome P450 family.</text>
</comment>
<sequence>MKDVTAPLYEVSDLAALDFDPFLREALEAEPVVRIRLPHGAPGECWLATRHDSVRFVTSDPRFSRDIVGRPLPSMNRYLIPLDRAVSFVDPPDHTRVRSVVSSAFNRSGVAALRPRAQAVLDRLVDSMVAAGPPADLVEHVTSPFPMHVIGAVLGVPEADRPRLRTWADAVLTRAKDETEVGRARQAKEEARAFFLELVRERRRRPQADLISELGDAVDSGKIEEEELLALATLMALNGWHAVRNHTSNMVYCLLTDDSLKSRLRSDPHVVPAAVEELLRWIPHKHGVGQARIATEDVEVGGVLIRRGEAVYVSYVAANWDQRCYSEPHRIDIDRKGPPHLAFGYGPHHCVAPLLARMEAELLLTTLLTRLPDLRLATDPANVPWQKDVLIRGPVALPVTW</sequence>
<reference evidence="8" key="1">
    <citation type="journal article" date="2014" name="Int. J. Syst. Evol. Microbiol.">
        <title>Complete genome sequence of Corynebacterium casei LMG S-19264T (=DSM 44701T), isolated from a smear-ripened cheese.</title>
        <authorList>
            <consortium name="US DOE Joint Genome Institute (JGI-PGF)"/>
            <person name="Walter F."/>
            <person name="Albersmeier A."/>
            <person name="Kalinowski J."/>
            <person name="Ruckert C."/>
        </authorList>
    </citation>
    <scope>NUCLEOTIDE SEQUENCE</scope>
    <source>
        <strain evidence="8">JCM 4391</strain>
    </source>
</reference>
<dbReference type="GO" id="GO:0004497">
    <property type="term" value="F:monooxygenase activity"/>
    <property type="evidence" value="ECO:0007669"/>
    <property type="project" value="UniProtKB-KW"/>
</dbReference>
<protein>
    <submittedName>
        <fullName evidence="8">Biflaviolin synthase CYP158A2</fullName>
    </submittedName>
</protein>
<accession>A0A918I3E7</accession>
<dbReference type="FunFam" id="1.10.630.10:FF:000018">
    <property type="entry name" value="Cytochrome P450 monooxygenase"/>
    <property type="match status" value="1"/>
</dbReference>
<dbReference type="InterPro" id="IPR036396">
    <property type="entry name" value="Cyt_P450_sf"/>
</dbReference>
<dbReference type="PROSITE" id="PS00086">
    <property type="entry name" value="CYTOCHROME_P450"/>
    <property type="match status" value="1"/>
</dbReference>
<keyword evidence="2 7" id="KW-0349">Heme</keyword>
<dbReference type="SUPFAM" id="SSF48264">
    <property type="entry name" value="Cytochrome P450"/>
    <property type="match status" value="1"/>
</dbReference>
<evidence type="ECO:0000256" key="4">
    <source>
        <dbReference type="ARBA" id="ARBA00023002"/>
    </source>
</evidence>
<evidence type="ECO:0000313" key="9">
    <source>
        <dbReference type="Proteomes" id="UP000636661"/>
    </source>
</evidence>
<evidence type="ECO:0000256" key="6">
    <source>
        <dbReference type="ARBA" id="ARBA00023033"/>
    </source>
</evidence>
<evidence type="ECO:0000256" key="2">
    <source>
        <dbReference type="ARBA" id="ARBA00022617"/>
    </source>
</evidence>
<gene>
    <name evidence="8" type="primary">cyp158a2</name>
    <name evidence="8" type="ORF">GCM10010274_63760</name>
</gene>
<dbReference type="PANTHER" id="PTHR46696:SF1">
    <property type="entry name" value="CYTOCHROME P450 YJIB-RELATED"/>
    <property type="match status" value="1"/>
</dbReference>
<dbReference type="AlphaFoldDB" id="A0A918I3E7"/>
<dbReference type="PANTHER" id="PTHR46696">
    <property type="entry name" value="P450, PUTATIVE (EUROFUNG)-RELATED"/>
    <property type="match status" value="1"/>
</dbReference>
<dbReference type="InterPro" id="IPR017972">
    <property type="entry name" value="Cyt_P450_CS"/>
</dbReference>
<evidence type="ECO:0000256" key="3">
    <source>
        <dbReference type="ARBA" id="ARBA00022723"/>
    </source>
</evidence>
<keyword evidence="4 7" id="KW-0560">Oxidoreductase</keyword>
<dbReference type="PRINTS" id="PR00359">
    <property type="entry name" value="BP450"/>
</dbReference>
<evidence type="ECO:0000256" key="7">
    <source>
        <dbReference type="RuleBase" id="RU000461"/>
    </source>
</evidence>
<dbReference type="GO" id="GO:0005506">
    <property type="term" value="F:iron ion binding"/>
    <property type="evidence" value="ECO:0007669"/>
    <property type="project" value="InterPro"/>
</dbReference>
<keyword evidence="3 7" id="KW-0479">Metal-binding</keyword>
<evidence type="ECO:0000256" key="1">
    <source>
        <dbReference type="ARBA" id="ARBA00010617"/>
    </source>
</evidence>
<reference evidence="8" key="2">
    <citation type="submission" date="2020-09" db="EMBL/GenBank/DDBJ databases">
        <authorList>
            <person name="Sun Q."/>
            <person name="Ohkuma M."/>
        </authorList>
    </citation>
    <scope>NUCLEOTIDE SEQUENCE</scope>
    <source>
        <strain evidence="8">JCM 4391</strain>
    </source>
</reference>
<evidence type="ECO:0000313" key="8">
    <source>
        <dbReference type="EMBL" id="GGU66358.1"/>
    </source>
</evidence>
<keyword evidence="5 7" id="KW-0408">Iron</keyword>
<proteinExistence type="inferred from homology"/>
<dbReference type="InterPro" id="IPR002397">
    <property type="entry name" value="Cyt_P450_B"/>
</dbReference>
<dbReference type="EMBL" id="BMTP01000027">
    <property type="protein sequence ID" value="GGU66358.1"/>
    <property type="molecule type" value="Genomic_DNA"/>
</dbReference>
<dbReference type="GO" id="GO:0020037">
    <property type="term" value="F:heme binding"/>
    <property type="evidence" value="ECO:0007669"/>
    <property type="project" value="InterPro"/>
</dbReference>